<reference evidence="2" key="1">
    <citation type="journal article" date="2020" name="Mol. Plant Microbe">
        <title>Rhizobial microsymbionts of the narrowly endemic Oxytropis species growing in Kamchatka are characterized by significant genetic diversity and possess a set of genes that are associated with T3SS and T6SS secretion systems and can affect the development of symbiosis.</title>
        <authorList>
            <person name="Safronova V."/>
            <person name="Guro P."/>
            <person name="Sazanova A."/>
            <person name="Kuznetsova I."/>
            <person name="Belimov A."/>
            <person name="Yakubov V."/>
            <person name="Chirak E."/>
            <person name="Afonin A."/>
            <person name="Gogolev Y."/>
            <person name="Andronov E."/>
            <person name="Tikhonovich I."/>
        </authorList>
    </citation>
    <scope>NUCLEOTIDE SEQUENCE [LARGE SCALE GENOMIC DNA]</scope>
    <source>
        <strain evidence="2">583</strain>
    </source>
</reference>
<evidence type="ECO:0000313" key="2">
    <source>
        <dbReference type="Proteomes" id="UP000515465"/>
    </source>
</evidence>
<protein>
    <submittedName>
        <fullName evidence="1">Uncharacterized protein</fullName>
    </submittedName>
</protein>
<accession>A0A7G6SSB7</accession>
<evidence type="ECO:0000313" key="1">
    <source>
        <dbReference type="EMBL" id="QND57399.1"/>
    </source>
</evidence>
<gene>
    <name evidence="1" type="ORF">HB778_12815</name>
</gene>
<dbReference type="Proteomes" id="UP000515465">
    <property type="component" value="Chromosome"/>
</dbReference>
<dbReference type="RefSeq" id="WP_183464224.1">
    <property type="nucleotide sequence ID" value="NZ_CP050296.1"/>
</dbReference>
<dbReference type="AlphaFoldDB" id="A0A7G6SSB7"/>
<proteinExistence type="predicted"/>
<sequence length="120" mass="12599">MNDELQRPTASGDLRRATSVAQEMASAVRLNSLGAPTQGDHLLKLLVSLIGSRSETPADALAFAATARTLLPLAFASVNDAGERMATECVHHLIDRTIETLESISGLRAETFTGAGPAVN</sequence>
<dbReference type="EMBL" id="CP050296">
    <property type="protein sequence ID" value="QND57399.1"/>
    <property type="molecule type" value="Genomic_DNA"/>
</dbReference>
<organism evidence="1 2">
    <name type="scientific">Mesorhizobium huakuii</name>
    <dbReference type="NCBI Taxonomy" id="28104"/>
    <lineage>
        <taxon>Bacteria</taxon>
        <taxon>Pseudomonadati</taxon>
        <taxon>Pseudomonadota</taxon>
        <taxon>Alphaproteobacteria</taxon>
        <taxon>Hyphomicrobiales</taxon>
        <taxon>Phyllobacteriaceae</taxon>
        <taxon>Mesorhizobium</taxon>
    </lineage>
</organism>
<name>A0A7G6SSB7_9HYPH</name>